<gene>
    <name evidence="1" type="ORF">BpHYR1_045985</name>
</gene>
<sequence length="60" mass="7089">MFSRKSKKIKIINGNIEDLIHFKILHCNLPRIENFHFKVNQQASALIIFKILKNKITLIN</sequence>
<dbReference type="Proteomes" id="UP000276133">
    <property type="component" value="Unassembled WGS sequence"/>
</dbReference>
<protein>
    <submittedName>
        <fullName evidence="1">Uncharacterized protein</fullName>
    </submittedName>
</protein>
<dbReference type="AlphaFoldDB" id="A0A3M7T6X6"/>
<evidence type="ECO:0000313" key="2">
    <source>
        <dbReference type="Proteomes" id="UP000276133"/>
    </source>
</evidence>
<evidence type="ECO:0000313" key="1">
    <source>
        <dbReference type="EMBL" id="RNA43721.1"/>
    </source>
</evidence>
<accession>A0A3M7T6X6</accession>
<dbReference type="EMBL" id="REGN01000185">
    <property type="protein sequence ID" value="RNA43721.1"/>
    <property type="molecule type" value="Genomic_DNA"/>
</dbReference>
<reference evidence="1 2" key="1">
    <citation type="journal article" date="2018" name="Sci. Rep.">
        <title>Genomic signatures of local adaptation to the degree of environmental predictability in rotifers.</title>
        <authorList>
            <person name="Franch-Gras L."/>
            <person name="Hahn C."/>
            <person name="Garcia-Roger E.M."/>
            <person name="Carmona M.J."/>
            <person name="Serra M."/>
            <person name="Gomez A."/>
        </authorList>
    </citation>
    <scope>NUCLEOTIDE SEQUENCE [LARGE SCALE GENOMIC DNA]</scope>
    <source>
        <strain evidence="1">HYR1</strain>
    </source>
</reference>
<proteinExistence type="predicted"/>
<keyword evidence="2" id="KW-1185">Reference proteome</keyword>
<organism evidence="1 2">
    <name type="scientific">Brachionus plicatilis</name>
    <name type="common">Marine rotifer</name>
    <name type="synonym">Brachionus muelleri</name>
    <dbReference type="NCBI Taxonomy" id="10195"/>
    <lineage>
        <taxon>Eukaryota</taxon>
        <taxon>Metazoa</taxon>
        <taxon>Spiralia</taxon>
        <taxon>Gnathifera</taxon>
        <taxon>Rotifera</taxon>
        <taxon>Eurotatoria</taxon>
        <taxon>Monogononta</taxon>
        <taxon>Pseudotrocha</taxon>
        <taxon>Ploima</taxon>
        <taxon>Brachionidae</taxon>
        <taxon>Brachionus</taxon>
    </lineage>
</organism>
<comment type="caution">
    <text evidence="1">The sequence shown here is derived from an EMBL/GenBank/DDBJ whole genome shotgun (WGS) entry which is preliminary data.</text>
</comment>
<name>A0A3M7T6X6_BRAPC</name>